<evidence type="ECO:0000313" key="4">
    <source>
        <dbReference type="EMBL" id="MBB5033442.1"/>
    </source>
</evidence>
<keyword evidence="2 3" id="KW-0548">Nucleotidyltransferase</keyword>
<sequence>MTSAIIVAAGSSRRMGFNKLLAPLAGKPVLSRTLAAFQACEAVAEIIVVTSEGLRPEIEAWRTAGGLEKVTQIIIGGAERHLSVHAGLQALSPACDIVAVHDGARPLISVAQITRCIKAARTQAAVACARPMTETLKRCDPSGLIIGSIDRAHAWIMETPQVFQRPLLVRAYDAVIRDSLLVTDEVSAVQHLGAPVHVVENFELNPKITFPADILLAQRFVD</sequence>
<feature type="site" description="Transition state stabilizer" evidence="3">
    <location>
        <position position="14"/>
    </location>
</feature>
<dbReference type="InterPro" id="IPR029044">
    <property type="entry name" value="Nucleotide-diphossugar_trans"/>
</dbReference>
<dbReference type="InterPro" id="IPR034683">
    <property type="entry name" value="IspD/TarI"/>
</dbReference>
<feature type="site" description="Positions MEP for the nucleophilic attack" evidence="3">
    <location>
        <position position="207"/>
    </location>
</feature>
<dbReference type="AlphaFoldDB" id="A0A7W7YC25"/>
<dbReference type="RefSeq" id="WP_184340372.1">
    <property type="nucleotide sequence ID" value="NZ_JACHIG010000006.1"/>
</dbReference>
<dbReference type="EC" id="2.7.7.60" evidence="3"/>
<dbReference type="Gene3D" id="3.90.550.10">
    <property type="entry name" value="Spore Coat Polysaccharide Biosynthesis Protein SpsA, Chain A"/>
    <property type="match status" value="1"/>
</dbReference>
<keyword evidence="5" id="KW-1185">Reference proteome</keyword>
<dbReference type="HAMAP" id="MF_00108">
    <property type="entry name" value="IspD"/>
    <property type="match status" value="1"/>
</dbReference>
<accession>A0A7W7YC25</accession>
<dbReference type="Proteomes" id="UP000590740">
    <property type="component" value="Unassembled WGS sequence"/>
</dbReference>
<gene>
    <name evidence="3" type="primary">ispD</name>
    <name evidence="4" type="ORF">HNQ65_003030</name>
</gene>
<dbReference type="InterPro" id="IPR001228">
    <property type="entry name" value="IspD"/>
</dbReference>
<dbReference type="PANTHER" id="PTHR32125:SF4">
    <property type="entry name" value="2-C-METHYL-D-ERYTHRITOL 4-PHOSPHATE CYTIDYLYLTRANSFERASE, CHLOROPLASTIC"/>
    <property type="match status" value="1"/>
</dbReference>
<evidence type="ECO:0000256" key="2">
    <source>
        <dbReference type="ARBA" id="ARBA00022695"/>
    </source>
</evidence>
<organism evidence="4 5">
    <name type="scientific">Prosthecobacter vanneervenii</name>
    <dbReference type="NCBI Taxonomy" id="48466"/>
    <lineage>
        <taxon>Bacteria</taxon>
        <taxon>Pseudomonadati</taxon>
        <taxon>Verrucomicrobiota</taxon>
        <taxon>Verrucomicrobiia</taxon>
        <taxon>Verrucomicrobiales</taxon>
        <taxon>Verrucomicrobiaceae</taxon>
        <taxon>Prosthecobacter</taxon>
    </lineage>
</organism>
<feature type="site" description="Positions MEP for the nucleophilic attack" evidence="3">
    <location>
        <position position="151"/>
    </location>
</feature>
<dbReference type="PANTHER" id="PTHR32125">
    <property type="entry name" value="2-C-METHYL-D-ERYTHRITOL 4-PHOSPHATE CYTIDYLYLTRANSFERASE, CHLOROPLASTIC"/>
    <property type="match status" value="1"/>
</dbReference>
<keyword evidence="1 3" id="KW-0808">Transferase</keyword>
<dbReference type="UniPathway" id="UPA00056">
    <property type="reaction ID" value="UER00093"/>
</dbReference>
<comment type="caution">
    <text evidence="4">The sequence shown here is derived from an EMBL/GenBank/DDBJ whole genome shotgun (WGS) entry which is preliminary data.</text>
</comment>
<dbReference type="GO" id="GO:0050518">
    <property type="term" value="F:2-C-methyl-D-erythritol 4-phosphate cytidylyltransferase activity"/>
    <property type="evidence" value="ECO:0007669"/>
    <property type="project" value="UniProtKB-UniRule"/>
</dbReference>
<protein>
    <recommendedName>
        <fullName evidence="3">2-C-methyl-D-erythritol 4-phosphate cytidylyltransferase</fullName>
        <ecNumber evidence="3">2.7.7.60</ecNumber>
    </recommendedName>
    <alternativeName>
        <fullName evidence="3">4-diphosphocytidyl-2C-methyl-D-erythritol synthase</fullName>
    </alternativeName>
    <alternativeName>
        <fullName evidence="3">MEP cytidylyltransferase</fullName>
        <shortName evidence="3">MCT</shortName>
    </alternativeName>
</protein>
<reference evidence="4 5" key="1">
    <citation type="submission" date="2020-08" db="EMBL/GenBank/DDBJ databases">
        <title>Genomic Encyclopedia of Type Strains, Phase IV (KMG-IV): sequencing the most valuable type-strain genomes for metagenomic binning, comparative biology and taxonomic classification.</title>
        <authorList>
            <person name="Goeker M."/>
        </authorList>
    </citation>
    <scope>NUCLEOTIDE SEQUENCE [LARGE SCALE GENOMIC DNA]</scope>
    <source>
        <strain evidence="4 5">DSM 12252</strain>
    </source>
</reference>
<comment type="function">
    <text evidence="3">Catalyzes the formation of 4-diphosphocytidyl-2-C-methyl-D-erythritol from CTP and 2-C-methyl-D-erythritol 4-phosphate (MEP).</text>
</comment>
<dbReference type="NCBIfam" id="TIGR00453">
    <property type="entry name" value="ispD"/>
    <property type="match status" value="1"/>
</dbReference>
<comment type="pathway">
    <text evidence="3">Isoprenoid biosynthesis; isopentenyl diphosphate biosynthesis via DXP pathway; isopentenyl diphosphate from 1-deoxy-D-xylulose 5-phosphate: step 2/6.</text>
</comment>
<feature type="site" description="Transition state stabilizer" evidence="3">
    <location>
        <position position="19"/>
    </location>
</feature>
<dbReference type="EMBL" id="JACHIG010000006">
    <property type="protein sequence ID" value="MBB5033442.1"/>
    <property type="molecule type" value="Genomic_DNA"/>
</dbReference>
<evidence type="ECO:0000256" key="1">
    <source>
        <dbReference type="ARBA" id="ARBA00022679"/>
    </source>
</evidence>
<evidence type="ECO:0000256" key="3">
    <source>
        <dbReference type="HAMAP-Rule" id="MF_00108"/>
    </source>
</evidence>
<comment type="similarity">
    <text evidence="3">Belongs to the IspD/TarI cytidylyltransferase family. IspD subfamily.</text>
</comment>
<evidence type="ECO:0000313" key="5">
    <source>
        <dbReference type="Proteomes" id="UP000590740"/>
    </source>
</evidence>
<comment type="catalytic activity">
    <reaction evidence="3">
        <text>2-C-methyl-D-erythritol 4-phosphate + CTP + H(+) = 4-CDP-2-C-methyl-D-erythritol + diphosphate</text>
        <dbReference type="Rhea" id="RHEA:13429"/>
        <dbReference type="ChEBI" id="CHEBI:15378"/>
        <dbReference type="ChEBI" id="CHEBI:33019"/>
        <dbReference type="ChEBI" id="CHEBI:37563"/>
        <dbReference type="ChEBI" id="CHEBI:57823"/>
        <dbReference type="ChEBI" id="CHEBI:58262"/>
        <dbReference type="EC" id="2.7.7.60"/>
    </reaction>
</comment>
<name>A0A7W7YC25_9BACT</name>
<proteinExistence type="inferred from homology"/>
<dbReference type="Pfam" id="PF01128">
    <property type="entry name" value="IspD"/>
    <property type="match status" value="1"/>
</dbReference>
<dbReference type="GO" id="GO:0019288">
    <property type="term" value="P:isopentenyl diphosphate biosynthetic process, methylerythritol 4-phosphate pathway"/>
    <property type="evidence" value="ECO:0007669"/>
    <property type="project" value="UniProtKB-UniRule"/>
</dbReference>
<dbReference type="CDD" id="cd02516">
    <property type="entry name" value="CDP-ME_synthetase"/>
    <property type="match status" value="1"/>
</dbReference>
<keyword evidence="3" id="KW-0414">Isoprene biosynthesis</keyword>
<dbReference type="InterPro" id="IPR050088">
    <property type="entry name" value="IspD/TarI_cytidylyltransf_bact"/>
</dbReference>
<dbReference type="SUPFAM" id="SSF53448">
    <property type="entry name" value="Nucleotide-diphospho-sugar transferases"/>
    <property type="match status" value="1"/>
</dbReference>
<dbReference type="FunFam" id="3.90.550.10:FF:000003">
    <property type="entry name" value="2-C-methyl-D-erythritol 4-phosphate cytidylyltransferase"/>
    <property type="match status" value="1"/>
</dbReference>